<accession>A0ACC1JD22</accession>
<proteinExistence type="predicted"/>
<dbReference type="EMBL" id="JANBPW010000822">
    <property type="protein sequence ID" value="KAJ1948164.1"/>
    <property type="molecule type" value="Genomic_DNA"/>
</dbReference>
<gene>
    <name evidence="1" type="ORF">FBU59_001721</name>
</gene>
<organism evidence="1 2">
    <name type="scientific">Linderina macrospora</name>
    <dbReference type="NCBI Taxonomy" id="4868"/>
    <lineage>
        <taxon>Eukaryota</taxon>
        <taxon>Fungi</taxon>
        <taxon>Fungi incertae sedis</taxon>
        <taxon>Zoopagomycota</taxon>
        <taxon>Kickxellomycotina</taxon>
        <taxon>Kickxellomycetes</taxon>
        <taxon>Kickxellales</taxon>
        <taxon>Kickxellaceae</taxon>
        <taxon>Linderina</taxon>
    </lineage>
</organism>
<evidence type="ECO:0000313" key="2">
    <source>
        <dbReference type="Proteomes" id="UP001150603"/>
    </source>
</evidence>
<comment type="caution">
    <text evidence="1">The sequence shown here is derived from an EMBL/GenBank/DDBJ whole genome shotgun (WGS) entry which is preliminary data.</text>
</comment>
<protein>
    <submittedName>
        <fullName evidence="1">Uncharacterized protein</fullName>
    </submittedName>
</protein>
<reference evidence="1" key="1">
    <citation type="submission" date="2022-07" db="EMBL/GenBank/DDBJ databases">
        <title>Phylogenomic reconstructions and comparative analyses of Kickxellomycotina fungi.</title>
        <authorList>
            <person name="Reynolds N.K."/>
            <person name="Stajich J.E."/>
            <person name="Barry K."/>
            <person name="Grigoriev I.V."/>
            <person name="Crous P."/>
            <person name="Smith M.E."/>
        </authorList>
    </citation>
    <scope>NUCLEOTIDE SEQUENCE</scope>
    <source>
        <strain evidence="1">NRRL 5244</strain>
    </source>
</reference>
<evidence type="ECO:0000313" key="1">
    <source>
        <dbReference type="EMBL" id="KAJ1948164.1"/>
    </source>
</evidence>
<keyword evidence="2" id="KW-1185">Reference proteome</keyword>
<dbReference type="Proteomes" id="UP001150603">
    <property type="component" value="Unassembled WGS sequence"/>
</dbReference>
<sequence>MAVKCHELISSKLTWIYRGSFAKALSPLYSGMLDVSVLSCGSGRVSRAICIWQCLGPLLSGHLVRQRYVPVRSRVPEGTGYAARAGSDPAATSQGFKPEDRLTEPD</sequence>
<name>A0ACC1JD22_9FUNG</name>